<dbReference type="InterPro" id="IPR020846">
    <property type="entry name" value="MFS_dom"/>
</dbReference>
<organism evidence="9 10">
    <name type="scientific">Formimonas warabiya</name>
    <dbReference type="NCBI Taxonomy" id="1761012"/>
    <lineage>
        <taxon>Bacteria</taxon>
        <taxon>Bacillati</taxon>
        <taxon>Bacillota</taxon>
        <taxon>Clostridia</taxon>
        <taxon>Eubacteriales</taxon>
        <taxon>Peptococcaceae</taxon>
        <taxon>Candidatus Formimonas</taxon>
    </lineage>
</organism>
<dbReference type="PANTHER" id="PTHR23513:SF11">
    <property type="entry name" value="STAPHYLOFERRIN A TRANSPORTER"/>
    <property type="match status" value="1"/>
</dbReference>
<evidence type="ECO:0000256" key="7">
    <source>
        <dbReference type="SAM" id="Phobius"/>
    </source>
</evidence>
<feature type="transmembrane region" description="Helical" evidence="7">
    <location>
        <begin position="107"/>
        <end position="123"/>
    </location>
</feature>
<dbReference type="GO" id="GO:0005886">
    <property type="term" value="C:plasma membrane"/>
    <property type="evidence" value="ECO:0007669"/>
    <property type="project" value="UniProtKB-SubCell"/>
</dbReference>
<evidence type="ECO:0000256" key="6">
    <source>
        <dbReference type="ARBA" id="ARBA00023136"/>
    </source>
</evidence>
<dbReference type="CDD" id="cd06173">
    <property type="entry name" value="MFS_MefA_like"/>
    <property type="match status" value="1"/>
</dbReference>
<dbReference type="SUPFAM" id="SSF103473">
    <property type="entry name" value="MFS general substrate transporter"/>
    <property type="match status" value="1"/>
</dbReference>
<feature type="domain" description="Major facilitator superfamily (MFS) profile" evidence="8">
    <location>
        <begin position="1"/>
        <end position="406"/>
    </location>
</feature>
<keyword evidence="2" id="KW-0813">Transport</keyword>
<dbReference type="Pfam" id="PF05977">
    <property type="entry name" value="MFS_3"/>
    <property type="match status" value="1"/>
</dbReference>
<keyword evidence="5 7" id="KW-1133">Transmembrane helix</keyword>
<feature type="transmembrane region" description="Helical" evidence="7">
    <location>
        <begin position="352"/>
        <end position="372"/>
    </location>
</feature>
<evidence type="ECO:0000256" key="1">
    <source>
        <dbReference type="ARBA" id="ARBA00004651"/>
    </source>
</evidence>
<evidence type="ECO:0000313" key="10">
    <source>
        <dbReference type="Proteomes" id="UP000323521"/>
    </source>
</evidence>
<feature type="transmembrane region" description="Helical" evidence="7">
    <location>
        <begin position="81"/>
        <end position="101"/>
    </location>
</feature>
<dbReference type="Gene3D" id="1.20.1250.20">
    <property type="entry name" value="MFS general substrate transporter like domains"/>
    <property type="match status" value="1"/>
</dbReference>
<evidence type="ECO:0000256" key="2">
    <source>
        <dbReference type="ARBA" id="ARBA00022448"/>
    </source>
</evidence>
<dbReference type="RefSeq" id="WP_148136141.1">
    <property type="nucleotide sequence ID" value="NZ_CP017634.1"/>
</dbReference>
<evidence type="ECO:0000259" key="8">
    <source>
        <dbReference type="PROSITE" id="PS50850"/>
    </source>
</evidence>
<keyword evidence="3" id="KW-1003">Cell membrane</keyword>
<protein>
    <submittedName>
        <fullName evidence="9">MFS transporter</fullName>
    </submittedName>
</protein>
<feature type="transmembrane region" description="Helical" evidence="7">
    <location>
        <begin position="315"/>
        <end position="340"/>
    </location>
</feature>
<dbReference type="PANTHER" id="PTHR23513">
    <property type="entry name" value="INTEGRAL MEMBRANE EFFLUX PROTEIN-RELATED"/>
    <property type="match status" value="1"/>
</dbReference>
<dbReference type="PROSITE" id="PS50850">
    <property type="entry name" value="MFS"/>
    <property type="match status" value="1"/>
</dbReference>
<evidence type="ECO:0000256" key="5">
    <source>
        <dbReference type="ARBA" id="ARBA00022989"/>
    </source>
</evidence>
<dbReference type="GO" id="GO:0022857">
    <property type="term" value="F:transmembrane transporter activity"/>
    <property type="evidence" value="ECO:0007669"/>
    <property type="project" value="InterPro"/>
</dbReference>
<accession>A0A3G1KWE6</accession>
<comment type="subcellular location">
    <subcellularLocation>
        <location evidence="1">Cell membrane</location>
        <topology evidence="1">Multi-pass membrane protein</topology>
    </subcellularLocation>
</comment>
<dbReference type="InterPro" id="IPR010290">
    <property type="entry name" value="TM_effector"/>
</dbReference>
<feature type="transmembrane region" description="Helical" evidence="7">
    <location>
        <begin position="261"/>
        <end position="284"/>
    </location>
</feature>
<feature type="transmembrane region" description="Helical" evidence="7">
    <location>
        <begin position="169"/>
        <end position="193"/>
    </location>
</feature>
<evidence type="ECO:0000256" key="3">
    <source>
        <dbReference type="ARBA" id="ARBA00022475"/>
    </source>
</evidence>
<dbReference type="Proteomes" id="UP000323521">
    <property type="component" value="Chromosome"/>
</dbReference>
<evidence type="ECO:0000256" key="4">
    <source>
        <dbReference type="ARBA" id="ARBA00022692"/>
    </source>
</evidence>
<sequence length="416" mass="44923">MINLGSSFAALRHRNFRLFWIGQCISLVGTWMQNIGQAWLVLQLTKSAFKLSLVSATQFLPMMLFALFAGTLVDKFPRRRILLITQASLMVLAVTLASLTYFQVVQYWHVLVLALLLGIVNTLDMPTRQSFFVELVGKEDLMNAIALNSTIFNLARMIGPAVAGFLISLVGIAMCFYLNALSFLAVLAGIWMIDTPDRVAAREGTGSIRDIFSDIGEGLRYISQNAIILHPLLLLALISTFVLNFNVLIPVFAKQDLGQNAAGYGFLMTCMGIGSFIGALVLAVRSKTGPRISTLVGGAAGTSLFLLLLGLQHNYILACATLLVMGFCSITFTAMVNSTIQMNSADNMRGRVMSVFSLVFGGVAPIGSLYAGNIMEFLGAQGCMKISGVIGILAAAYTLSALWGKHRHRGISAGQP</sequence>
<keyword evidence="4 7" id="KW-0812">Transmembrane</keyword>
<feature type="transmembrane region" description="Helical" evidence="7">
    <location>
        <begin position="20"/>
        <end position="42"/>
    </location>
</feature>
<proteinExistence type="predicted"/>
<dbReference type="EMBL" id="CP017634">
    <property type="protein sequence ID" value="ATW26818.1"/>
    <property type="molecule type" value="Genomic_DNA"/>
</dbReference>
<name>A0A3G1KWE6_FORW1</name>
<dbReference type="AlphaFoldDB" id="A0A3G1KWE6"/>
<keyword evidence="10" id="KW-1185">Reference proteome</keyword>
<dbReference type="OrthoDB" id="9775268at2"/>
<feature type="transmembrane region" description="Helical" evidence="7">
    <location>
        <begin position="227"/>
        <end position="249"/>
    </location>
</feature>
<gene>
    <name evidence="9" type="ORF">DCMF_20445</name>
</gene>
<dbReference type="InterPro" id="IPR036259">
    <property type="entry name" value="MFS_trans_sf"/>
</dbReference>
<reference evidence="9 10" key="1">
    <citation type="submission" date="2016-10" db="EMBL/GenBank/DDBJ databases">
        <title>Complete Genome Sequence of Peptococcaceae strain DCMF.</title>
        <authorList>
            <person name="Edwards R.J."/>
            <person name="Holland S.I."/>
            <person name="Deshpande N.P."/>
            <person name="Wong Y.K."/>
            <person name="Ertan H."/>
            <person name="Manefield M."/>
            <person name="Russell T.L."/>
            <person name="Lee M.J."/>
        </authorList>
    </citation>
    <scope>NUCLEOTIDE SEQUENCE [LARGE SCALE GENOMIC DNA]</scope>
    <source>
        <strain evidence="9 10">DCMF</strain>
    </source>
</reference>
<keyword evidence="6 7" id="KW-0472">Membrane</keyword>
<feature type="transmembrane region" description="Helical" evidence="7">
    <location>
        <begin position="48"/>
        <end position="69"/>
    </location>
</feature>
<dbReference type="KEGG" id="fwa:DCMF_20445"/>
<feature type="transmembrane region" description="Helical" evidence="7">
    <location>
        <begin position="291"/>
        <end position="309"/>
    </location>
</feature>
<feature type="transmembrane region" description="Helical" evidence="7">
    <location>
        <begin position="384"/>
        <end position="403"/>
    </location>
</feature>
<evidence type="ECO:0000313" key="9">
    <source>
        <dbReference type="EMBL" id="ATW26818.1"/>
    </source>
</evidence>